<comment type="caution">
    <text evidence="1">The sequence shown here is derived from an EMBL/GenBank/DDBJ whole genome shotgun (WGS) entry which is preliminary data.</text>
</comment>
<evidence type="ECO:0000313" key="1">
    <source>
        <dbReference type="EMBL" id="MEU8133239.1"/>
    </source>
</evidence>
<evidence type="ECO:0008006" key="3">
    <source>
        <dbReference type="Google" id="ProtNLM"/>
    </source>
</evidence>
<accession>A0ABV3DDH0</accession>
<dbReference type="Proteomes" id="UP001551482">
    <property type="component" value="Unassembled WGS sequence"/>
</dbReference>
<evidence type="ECO:0000313" key="2">
    <source>
        <dbReference type="Proteomes" id="UP001551482"/>
    </source>
</evidence>
<gene>
    <name evidence="1" type="ORF">AB0C36_06985</name>
</gene>
<reference evidence="1 2" key="1">
    <citation type="submission" date="2024-06" db="EMBL/GenBank/DDBJ databases">
        <title>The Natural Products Discovery Center: Release of the First 8490 Sequenced Strains for Exploring Actinobacteria Biosynthetic Diversity.</title>
        <authorList>
            <person name="Kalkreuter E."/>
            <person name="Kautsar S.A."/>
            <person name="Yang D."/>
            <person name="Bader C.D."/>
            <person name="Teijaro C.N."/>
            <person name="Fluegel L."/>
            <person name="Davis C.M."/>
            <person name="Simpson J.R."/>
            <person name="Lauterbach L."/>
            <person name="Steele A.D."/>
            <person name="Gui C."/>
            <person name="Meng S."/>
            <person name="Li G."/>
            <person name="Viehrig K."/>
            <person name="Ye F."/>
            <person name="Su P."/>
            <person name="Kiefer A.F."/>
            <person name="Nichols A."/>
            <person name="Cepeda A.J."/>
            <person name="Yan W."/>
            <person name="Fan B."/>
            <person name="Jiang Y."/>
            <person name="Adhikari A."/>
            <person name="Zheng C.-J."/>
            <person name="Schuster L."/>
            <person name="Cowan T.M."/>
            <person name="Smanski M.J."/>
            <person name="Chevrette M.G."/>
            <person name="De Carvalho L.P.S."/>
            <person name="Shen B."/>
        </authorList>
    </citation>
    <scope>NUCLEOTIDE SEQUENCE [LARGE SCALE GENOMIC DNA]</scope>
    <source>
        <strain evidence="1 2">NPDC048946</strain>
    </source>
</reference>
<dbReference type="EMBL" id="JBEZFP010000012">
    <property type="protein sequence ID" value="MEU8133239.1"/>
    <property type="molecule type" value="Genomic_DNA"/>
</dbReference>
<name>A0ABV3DDH0_9ACTN</name>
<organism evidence="1 2">
    <name type="scientific">Streptodolium elevatio</name>
    <dbReference type="NCBI Taxonomy" id="3157996"/>
    <lineage>
        <taxon>Bacteria</taxon>
        <taxon>Bacillati</taxon>
        <taxon>Actinomycetota</taxon>
        <taxon>Actinomycetes</taxon>
        <taxon>Kitasatosporales</taxon>
        <taxon>Streptomycetaceae</taxon>
        <taxon>Streptodolium</taxon>
    </lineage>
</organism>
<keyword evidence="2" id="KW-1185">Reference proteome</keyword>
<dbReference type="RefSeq" id="WP_358350379.1">
    <property type="nucleotide sequence ID" value="NZ_JBEZFP010000012.1"/>
</dbReference>
<protein>
    <recommendedName>
        <fullName evidence="3">HK97 gp10 family phage protein</fullName>
    </recommendedName>
</protein>
<proteinExistence type="predicted"/>
<sequence>MSVQWEKRVNGMPLERFLAVMDGVQAELDFVQFEIKAKADEFLNEARSARGRGGSVAVDRAHIETESGWVDRYVILEDTTSRSQGDPNSALSIEFGRSSYDVTMRMLDGRTHKYTVGGFEGLRILSRAAGVPTKRGGGPKARRHVRIVQRRKGGARRGRTSRRD</sequence>